<dbReference type="GO" id="GO:0004525">
    <property type="term" value="F:ribonuclease III activity"/>
    <property type="evidence" value="ECO:0007669"/>
    <property type="project" value="InterPro"/>
</dbReference>
<dbReference type="EMBL" id="CAJOAZ010003084">
    <property type="protein sequence ID" value="CAF3983460.1"/>
    <property type="molecule type" value="Genomic_DNA"/>
</dbReference>
<proteinExistence type="predicted"/>
<name>A0A819MQJ4_9BILA</name>
<evidence type="ECO:0000313" key="1">
    <source>
        <dbReference type="EMBL" id="CAF3983460.1"/>
    </source>
</evidence>
<organism evidence="1 2">
    <name type="scientific">Adineta steineri</name>
    <dbReference type="NCBI Taxonomy" id="433720"/>
    <lineage>
        <taxon>Eukaryota</taxon>
        <taxon>Metazoa</taxon>
        <taxon>Spiralia</taxon>
        <taxon>Gnathifera</taxon>
        <taxon>Rotifera</taxon>
        <taxon>Eurotatoria</taxon>
        <taxon>Bdelloidea</taxon>
        <taxon>Adinetida</taxon>
        <taxon>Adinetidae</taxon>
        <taxon>Adineta</taxon>
    </lineage>
</organism>
<comment type="caution">
    <text evidence="1">The sequence shown here is derived from an EMBL/GenBank/DDBJ whole genome shotgun (WGS) entry which is preliminary data.</text>
</comment>
<dbReference type="Gene3D" id="1.10.1520.10">
    <property type="entry name" value="Ribonuclease III domain"/>
    <property type="match status" value="1"/>
</dbReference>
<protein>
    <submittedName>
        <fullName evidence="1">Uncharacterized protein</fullName>
    </submittedName>
</protein>
<evidence type="ECO:0000313" key="2">
    <source>
        <dbReference type="Proteomes" id="UP000663844"/>
    </source>
</evidence>
<accession>A0A819MQJ4</accession>
<feature type="non-terminal residue" evidence="1">
    <location>
        <position position="48"/>
    </location>
</feature>
<dbReference type="InterPro" id="IPR036389">
    <property type="entry name" value="RNase_III_sf"/>
</dbReference>
<dbReference type="GO" id="GO:0006396">
    <property type="term" value="P:RNA processing"/>
    <property type="evidence" value="ECO:0007669"/>
    <property type="project" value="InterPro"/>
</dbReference>
<sequence>MSEQLNELEQQLGYYFNDRNHLRRALTCESAINERHSDAADENSKALA</sequence>
<reference evidence="1" key="1">
    <citation type="submission" date="2021-02" db="EMBL/GenBank/DDBJ databases">
        <authorList>
            <person name="Nowell W R."/>
        </authorList>
    </citation>
    <scope>NUCLEOTIDE SEQUENCE</scope>
</reference>
<gene>
    <name evidence="1" type="ORF">OXD698_LOCUS28522</name>
</gene>
<dbReference type="SUPFAM" id="SSF69065">
    <property type="entry name" value="RNase III domain-like"/>
    <property type="match status" value="1"/>
</dbReference>
<dbReference type="AlphaFoldDB" id="A0A819MQJ4"/>
<dbReference type="Proteomes" id="UP000663844">
    <property type="component" value="Unassembled WGS sequence"/>
</dbReference>